<reference evidence="1" key="1">
    <citation type="submission" date="2013-05" db="EMBL/GenBank/DDBJ databases">
        <authorList>
            <person name="Yim A.K.Y."/>
            <person name="Chan T.F."/>
            <person name="Ji K.M."/>
            <person name="Liu X.Y."/>
            <person name="Zhou J.W."/>
            <person name="Li R.Q."/>
            <person name="Yang K.Y."/>
            <person name="Li J."/>
            <person name="Li M."/>
            <person name="Law P.T.W."/>
            <person name="Wu Y.L."/>
            <person name="Cai Z.L."/>
            <person name="Qin H."/>
            <person name="Bao Y."/>
            <person name="Leung R.K.K."/>
            <person name="Ng P.K.S."/>
            <person name="Zou J."/>
            <person name="Zhong X.J."/>
            <person name="Ran P.X."/>
            <person name="Zhong N.S."/>
            <person name="Liu Z.G."/>
            <person name="Tsui S.K.W."/>
        </authorList>
    </citation>
    <scope>NUCLEOTIDE SEQUENCE</scope>
    <source>
        <strain evidence="1">Derf</strain>
        <tissue evidence="1">Whole organism</tissue>
    </source>
</reference>
<proteinExistence type="predicted"/>
<evidence type="ECO:0000313" key="2">
    <source>
        <dbReference type="Proteomes" id="UP000790347"/>
    </source>
</evidence>
<gene>
    <name evidence="1" type="ORF">DERF_002881</name>
</gene>
<comment type="caution">
    <text evidence="1">The sequence shown here is derived from an EMBL/GenBank/DDBJ whole genome shotgun (WGS) entry which is preliminary data.</text>
</comment>
<organism evidence="1 2">
    <name type="scientific">Dermatophagoides farinae</name>
    <name type="common">American house dust mite</name>
    <dbReference type="NCBI Taxonomy" id="6954"/>
    <lineage>
        <taxon>Eukaryota</taxon>
        <taxon>Metazoa</taxon>
        <taxon>Ecdysozoa</taxon>
        <taxon>Arthropoda</taxon>
        <taxon>Chelicerata</taxon>
        <taxon>Arachnida</taxon>
        <taxon>Acari</taxon>
        <taxon>Acariformes</taxon>
        <taxon>Sarcoptiformes</taxon>
        <taxon>Astigmata</taxon>
        <taxon>Psoroptidia</taxon>
        <taxon>Analgoidea</taxon>
        <taxon>Pyroglyphidae</taxon>
        <taxon>Dermatophagoidinae</taxon>
        <taxon>Dermatophagoides</taxon>
    </lineage>
</organism>
<dbReference type="Proteomes" id="UP000790347">
    <property type="component" value="Unassembled WGS sequence"/>
</dbReference>
<evidence type="ECO:0000313" key="1">
    <source>
        <dbReference type="EMBL" id="KAH9528971.1"/>
    </source>
</evidence>
<keyword evidence="2" id="KW-1185">Reference proteome</keyword>
<accession>A0A922LA18</accession>
<name>A0A922LA18_DERFA</name>
<protein>
    <submittedName>
        <fullName evidence="1">Uncharacterized protein</fullName>
    </submittedName>
</protein>
<dbReference type="AlphaFoldDB" id="A0A922LA18"/>
<dbReference type="EMBL" id="ASGP02000001">
    <property type="protein sequence ID" value="KAH9528971.1"/>
    <property type="molecule type" value="Genomic_DNA"/>
</dbReference>
<sequence>MTWTCTLIGTFLQASYLCGMCACSACYLLCCSRVYTFGQTRNPPFMTGTNDAIYFYNDEVIFSGIAFFPRQEFLESYIEARLK</sequence>
<reference evidence="1" key="2">
    <citation type="journal article" date="2022" name="Res Sq">
        <title>Comparative Genomics Reveals Insights into the Divergent Evolution of Astigmatic Mites and Household Pest Adaptations.</title>
        <authorList>
            <person name="Xiong Q."/>
            <person name="Wan A.T.-Y."/>
            <person name="Liu X.-Y."/>
            <person name="Fung C.S.-H."/>
            <person name="Xiao X."/>
            <person name="Malainual N."/>
            <person name="Hou J."/>
            <person name="Wang L."/>
            <person name="Wang M."/>
            <person name="Yang K."/>
            <person name="Cui Y."/>
            <person name="Leung E."/>
            <person name="Nong W."/>
            <person name="Shin S.-K."/>
            <person name="Au S."/>
            <person name="Jeong K.Y."/>
            <person name="Chew F.T."/>
            <person name="Hui J."/>
            <person name="Leung T.F."/>
            <person name="Tungtrongchitr A."/>
            <person name="Zhong N."/>
            <person name="Liu Z."/>
            <person name="Tsui S."/>
        </authorList>
    </citation>
    <scope>NUCLEOTIDE SEQUENCE</scope>
    <source>
        <strain evidence="1">Derf</strain>
        <tissue evidence="1">Whole organism</tissue>
    </source>
</reference>